<gene>
    <name evidence="1" type="ORF">MEDL_49779</name>
</gene>
<accession>A0A8S3TUU8</accession>
<name>A0A8S3TUU8_MYTED</name>
<dbReference type="Proteomes" id="UP000683360">
    <property type="component" value="Unassembled WGS sequence"/>
</dbReference>
<protein>
    <submittedName>
        <fullName evidence="1">Uncharacterized protein</fullName>
    </submittedName>
</protein>
<proteinExistence type="predicted"/>
<keyword evidence="2" id="KW-1185">Reference proteome</keyword>
<organism evidence="1 2">
    <name type="scientific">Mytilus edulis</name>
    <name type="common">Blue mussel</name>
    <dbReference type="NCBI Taxonomy" id="6550"/>
    <lineage>
        <taxon>Eukaryota</taxon>
        <taxon>Metazoa</taxon>
        <taxon>Spiralia</taxon>
        <taxon>Lophotrochozoa</taxon>
        <taxon>Mollusca</taxon>
        <taxon>Bivalvia</taxon>
        <taxon>Autobranchia</taxon>
        <taxon>Pteriomorphia</taxon>
        <taxon>Mytilida</taxon>
        <taxon>Mytiloidea</taxon>
        <taxon>Mytilidae</taxon>
        <taxon>Mytilinae</taxon>
        <taxon>Mytilus</taxon>
    </lineage>
</organism>
<dbReference type="EMBL" id="CAJPWZ010002386">
    <property type="protein sequence ID" value="CAG2237321.1"/>
    <property type="molecule type" value="Genomic_DNA"/>
</dbReference>
<evidence type="ECO:0000313" key="2">
    <source>
        <dbReference type="Proteomes" id="UP000683360"/>
    </source>
</evidence>
<dbReference type="AlphaFoldDB" id="A0A8S3TUU8"/>
<dbReference type="OrthoDB" id="6129282at2759"/>
<reference evidence="1" key="1">
    <citation type="submission" date="2021-03" db="EMBL/GenBank/DDBJ databases">
        <authorList>
            <person name="Bekaert M."/>
        </authorList>
    </citation>
    <scope>NUCLEOTIDE SEQUENCE</scope>
</reference>
<sequence length="501" mass="57598">MSTNTPAAQELLRLFKCIVLTGTPVLTNFAKDKLLPPYNGNFDLFLEDKKHEIFHLWQSQKLLCCACPPSGCYLKRTNHMVSWIFKKMYDDNGPENRGHIVRHKHDKRKIVQVCLHKFVKRHIPIHELDISVVSFLLRNLANLSPTESTSLDIITTRRSEICHAHAMNCYPMALLNTAWNELENALLDLADPSYKPMIRCQIKNLRQIDLEKEEITDILSNIEKVSKEVKASFNNNVDFLINMENRFENKSIIATERPVLWQLGTPQHWNLDAVEAILSNPVRKDETFKMKFVKKGSLIMLTTIAASVLSNSEAFEAAIFSFLTKVIEDCDINTEIPGRVDVTLHILNDNEGIPSKMTEFEKCDVAFLNGDDEQEIEWVHNMSSQLKAKFDLNCAILAKDCLNGFPLRKSLGKYFDICQAVIVTLTKDNYGQYDFYVADDMPVIAVELDYVNEIRLNLRKCPYIDCTTCEDLWFPQFIDIIKVKLPGELFEVLYETISIYV</sequence>
<comment type="caution">
    <text evidence="1">The sequence shown here is derived from an EMBL/GenBank/DDBJ whole genome shotgun (WGS) entry which is preliminary data.</text>
</comment>
<evidence type="ECO:0000313" key="1">
    <source>
        <dbReference type="EMBL" id="CAG2237321.1"/>
    </source>
</evidence>